<name>A0A8H7DC25_9AGAR</name>
<dbReference type="InterPro" id="IPR007867">
    <property type="entry name" value="GMC_OxRtase_C"/>
</dbReference>
<evidence type="ECO:0000256" key="1">
    <source>
        <dbReference type="ARBA" id="ARBA00001974"/>
    </source>
</evidence>
<keyword evidence="6" id="KW-0560">Oxidoreductase</keyword>
<gene>
    <name evidence="9" type="ORF">MVEN_00218200</name>
</gene>
<comment type="similarity">
    <text evidence="2">Belongs to the GMC oxidoreductase family.</text>
</comment>
<keyword evidence="4" id="KW-0732">Signal</keyword>
<sequence>MKFLLNGIAPILVRSLRKGPPTLHGSASTAKHWLRIISAIHLPAEVAFSPGTILGSSSSNSIAAGMVVLHPVSHGSVIINSSNPFDSPVIDVRFYQEDIDIFTAREAVKKVLKFAEAPTWKDYIIAPTVDLENLSEADLDDYIRNTTASAVHLVGTAAMSAKDARYGVVDPDLLVKGASRLRIIDASVFPFVVSGHATYAIAERGADLVKEVTNGVLAPMLCWGIKRIVFCFFLKKIRHCSEVEMNVALRRRPSR</sequence>
<feature type="domain" description="Glucose-methanol-choline oxidoreductase C-terminal" evidence="8">
    <location>
        <begin position="71"/>
        <end position="201"/>
    </location>
</feature>
<dbReference type="AlphaFoldDB" id="A0A8H7DC25"/>
<reference evidence="9" key="1">
    <citation type="submission" date="2020-05" db="EMBL/GenBank/DDBJ databases">
        <title>Mycena genomes resolve the evolution of fungal bioluminescence.</title>
        <authorList>
            <person name="Tsai I.J."/>
        </authorList>
    </citation>
    <scope>NUCLEOTIDE SEQUENCE</scope>
    <source>
        <strain evidence="9">CCC161011</strain>
    </source>
</reference>
<keyword evidence="10" id="KW-1185">Reference proteome</keyword>
<dbReference type="GO" id="GO:0050660">
    <property type="term" value="F:flavin adenine dinucleotide binding"/>
    <property type="evidence" value="ECO:0007669"/>
    <property type="project" value="InterPro"/>
</dbReference>
<evidence type="ECO:0000256" key="4">
    <source>
        <dbReference type="ARBA" id="ARBA00022729"/>
    </source>
</evidence>
<dbReference type="SUPFAM" id="SSF51905">
    <property type="entry name" value="FAD/NAD(P)-binding domain"/>
    <property type="match status" value="1"/>
</dbReference>
<dbReference type="GO" id="GO:0016614">
    <property type="term" value="F:oxidoreductase activity, acting on CH-OH group of donors"/>
    <property type="evidence" value="ECO:0007669"/>
    <property type="project" value="InterPro"/>
</dbReference>
<evidence type="ECO:0000256" key="6">
    <source>
        <dbReference type="ARBA" id="ARBA00023002"/>
    </source>
</evidence>
<evidence type="ECO:0000313" key="9">
    <source>
        <dbReference type="EMBL" id="KAF7368920.1"/>
    </source>
</evidence>
<dbReference type="InterPro" id="IPR036188">
    <property type="entry name" value="FAD/NAD-bd_sf"/>
</dbReference>
<comment type="cofactor">
    <cofactor evidence="1">
        <name>FAD</name>
        <dbReference type="ChEBI" id="CHEBI:57692"/>
    </cofactor>
</comment>
<evidence type="ECO:0000256" key="2">
    <source>
        <dbReference type="ARBA" id="ARBA00010790"/>
    </source>
</evidence>
<protein>
    <submittedName>
        <fullName evidence="9">GMC oxidoreductase</fullName>
    </submittedName>
</protein>
<accession>A0A8H7DC25</accession>
<keyword evidence="5" id="KW-0274">FAD</keyword>
<dbReference type="SUPFAM" id="SSF54373">
    <property type="entry name" value="FAD-linked reductases, C-terminal domain"/>
    <property type="match status" value="1"/>
</dbReference>
<evidence type="ECO:0000256" key="5">
    <source>
        <dbReference type="ARBA" id="ARBA00022827"/>
    </source>
</evidence>
<proteinExistence type="inferred from homology"/>
<keyword evidence="7" id="KW-0325">Glycoprotein</keyword>
<keyword evidence="3" id="KW-0285">Flavoprotein</keyword>
<evidence type="ECO:0000256" key="3">
    <source>
        <dbReference type="ARBA" id="ARBA00022630"/>
    </source>
</evidence>
<organism evidence="9 10">
    <name type="scientific">Mycena venus</name>
    <dbReference type="NCBI Taxonomy" id="2733690"/>
    <lineage>
        <taxon>Eukaryota</taxon>
        <taxon>Fungi</taxon>
        <taxon>Dikarya</taxon>
        <taxon>Basidiomycota</taxon>
        <taxon>Agaricomycotina</taxon>
        <taxon>Agaricomycetes</taxon>
        <taxon>Agaricomycetidae</taxon>
        <taxon>Agaricales</taxon>
        <taxon>Marasmiineae</taxon>
        <taxon>Mycenaceae</taxon>
        <taxon>Mycena</taxon>
    </lineage>
</organism>
<dbReference type="InterPro" id="IPR012132">
    <property type="entry name" value="GMC_OxRdtase"/>
</dbReference>
<evidence type="ECO:0000313" key="10">
    <source>
        <dbReference type="Proteomes" id="UP000620124"/>
    </source>
</evidence>
<dbReference type="PANTHER" id="PTHR11552">
    <property type="entry name" value="GLUCOSE-METHANOL-CHOLINE GMC OXIDOREDUCTASE"/>
    <property type="match status" value="1"/>
</dbReference>
<dbReference type="Pfam" id="PF05199">
    <property type="entry name" value="GMC_oxred_C"/>
    <property type="match status" value="1"/>
</dbReference>
<evidence type="ECO:0000259" key="8">
    <source>
        <dbReference type="Pfam" id="PF05199"/>
    </source>
</evidence>
<dbReference type="PANTHER" id="PTHR11552:SF201">
    <property type="entry name" value="GLUCOSE-METHANOL-CHOLINE OXIDOREDUCTASE N-TERMINAL DOMAIN-CONTAINING PROTEIN"/>
    <property type="match status" value="1"/>
</dbReference>
<dbReference type="EMBL" id="JACAZI010000002">
    <property type="protein sequence ID" value="KAF7368920.1"/>
    <property type="molecule type" value="Genomic_DNA"/>
</dbReference>
<dbReference type="Proteomes" id="UP000620124">
    <property type="component" value="Unassembled WGS sequence"/>
</dbReference>
<comment type="caution">
    <text evidence="9">The sequence shown here is derived from an EMBL/GenBank/DDBJ whole genome shotgun (WGS) entry which is preliminary data.</text>
</comment>
<dbReference type="Gene3D" id="3.30.560.10">
    <property type="entry name" value="Glucose Oxidase, domain 3"/>
    <property type="match status" value="1"/>
</dbReference>
<dbReference type="OrthoDB" id="269227at2759"/>
<evidence type="ECO:0000256" key="7">
    <source>
        <dbReference type="ARBA" id="ARBA00023180"/>
    </source>
</evidence>